<evidence type="ECO:0000313" key="2">
    <source>
        <dbReference type="Proteomes" id="UP000267017"/>
    </source>
</evidence>
<organism evidence="1 2">
    <name type="scientific">Paenibacillus oralis</name>
    <dbReference type="NCBI Taxonomy" id="2490856"/>
    <lineage>
        <taxon>Bacteria</taxon>
        <taxon>Bacillati</taxon>
        <taxon>Bacillota</taxon>
        <taxon>Bacilli</taxon>
        <taxon>Bacillales</taxon>
        <taxon>Paenibacillaceae</taxon>
        <taxon>Paenibacillus</taxon>
    </lineage>
</organism>
<dbReference type="EMBL" id="RRCN01000001">
    <property type="protein sequence ID" value="RRJ64700.1"/>
    <property type="molecule type" value="Genomic_DNA"/>
</dbReference>
<dbReference type="RefSeq" id="WP_128632502.1">
    <property type="nucleotide sequence ID" value="NZ_RRCN01000001.1"/>
</dbReference>
<dbReference type="AlphaFoldDB" id="A0A3P3U3I3"/>
<dbReference type="Proteomes" id="UP000267017">
    <property type="component" value="Unassembled WGS sequence"/>
</dbReference>
<gene>
    <name evidence="1" type="ORF">EHV15_18560</name>
</gene>
<evidence type="ECO:0000313" key="1">
    <source>
        <dbReference type="EMBL" id="RRJ64700.1"/>
    </source>
</evidence>
<sequence>MARVRLAEHPKNSGTLRSYFPEMSMFNTISGIFWPYFPTDGAQSGYSPAIRRNNAINFRYFTQSGAIAEIAPFFSLMFSPELFN</sequence>
<proteinExistence type="predicted"/>
<name>A0A3P3U3I3_9BACL</name>
<comment type="caution">
    <text evidence="1">The sequence shown here is derived from an EMBL/GenBank/DDBJ whole genome shotgun (WGS) entry which is preliminary data.</text>
</comment>
<keyword evidence="2" id="KW-1185">Reference proteome</keyword>
<protein>
    <submittedName>
        <fullName evidence="1">Uncharacterized protein</fullName>
    </submittedName>
</protein>
<reference evidence="1 2" key="1">
    <citation type="submission" date="2018-11" db="EMBL/GenBank/DDBJ databases">
        <title>Genome sequencing of Paenibacillus sp. KCOM 3021 (= ChDC PVNT-B20).</title>
        <authorList>
            <person name="Kook J.-K."/>
            <person name="Park S.-N."/>
            <person name="Lim Y.K."/>
        </authorList>
    </citation>
    <scope>NUCLEOTIDE SEQUENCE [LARGE SCALE GENOMIC DNA]</scope>
    <source>
        <strain evidence="1 2">KCOM 3021</strain>
    </source>
</reference>
<accession>A0A3P3U3I3</accession>